<proteinExistence type="inferred from homology"/>
<dbReference type="SMART" id="SM00414">
    <property type="entry name" value="H2A"/>
    <property type="match status" value="1"/>
</dbReference>
<dbReference type="GO" id="GO:0046982">
    <property type="term" value="F:protein heterodimerization activity"/>
    <property type="evidence" value="ECO:0007669"/>
    <property type="project" value="InterPro"/>
</dbReference>
<keyword evidence="1" id="KW-1017">Isopeptide bond</keyword>
<dbReference type="Proteomes" id="UP000807504">
    <property type="component" value="Unassembled WGS sequence"/>
</dbReference>
<gene>
    <name evidence="4" type="ORF">HNY73_014877</name>
</gene>
<feature type="domain" description="Core Histone H2A/H2B/H3" evidence="3">
    <location>
        <begin position="8"/>
        <end position="83"/>
    </location>
</feature>
<dbReference type="EMBL" id="JABXBU010002072">
    <property type="protein sequence ID" value="KAF8778117.1"/>
    <property type="molecule type" value="Genomic_DNA"/>
</dbReference>
<dbReference type="GO" id="GO:0003677">
    <property type="term" value="F:DNA binding"/>
    <property type="evidence" value="ECO:0007669"/>
    <property type="project" value="UniProtKB-KW"/>
</dbReference>
<keyword evidence="2" id="KW-0539">Nucleus</keyword>
<comment type="subunit">
    <text evidence="2">The nucleosome is a histone octamer containing two molecules each of H2A, H2B, H3 and H4 assembled in one H3-H4 heterotetramer and two H2A-H2B heterodimers. The octamer wraps approximately 147 bp of DNA.</text>
</comment>
<evidence type="ECO:0000313" key="5">
    <source>
        <dbReference type="Proteomes" id="UP000807504"/>
    </source>
</evidence>
<evidence type="ECO:0000256" key="1">
    <source>
        <dbReference type="ARBA" id="ARBA00022499"/>
    </source>
</evidence>
<dbReference type="PRINTS" id="PR00620">
    <property type="entry name" value="HISTONEH2A"/>
</dbReference>
<dbReference type="PANTHER" id="PTHR23430">
    <property type="entry name" value="HISTONE H2A"/>
    <property type="match status" value="1"/>
</dbReference>
<evidence type="ECO:0000259" key="3">
    <source>
        <dbReference type="Pfam" id="PF00125"/>
    </source>
</evidence>
<dbReference type="InterPro" id="IPR002119">
    <property type="entry name" value="Histone_H2A"/>
</dbReference>
<dbReference type="InterPro" id="IPR007125">
    <property type="entry name" value="H2A/H2B/H3"/>
</dbReference>
<evidence type="ECO:0000313" key="4">
    <source>
        <dbReference type="EMBL" id="KAF8778117.1"/>
    </source>
</evidence>
<name>A0A8T0EQW5_ARGBR</name>
<comment type="subcellular location">
    <subcellularLocation>
        <location evidence="2">Nucleus</location>
    </subcellularLocation>
</comment>
<dbReference type="GO" id="GO:0005634">
    <property type="term" value="C:nucleus"/>
    <property type="evidence" value="ECO:0007669"/>
    <property type="project" value="UniProtKB-SubCell"/>
</dbReference>
<dbReference type="AlphaFoldDB" id="A0A8T0EQW5"/>
<organism evidence="4 5">
    <name type="scientific">Argiope bruennichi</name>
    <name type="common">Wasp spider</name>
    <name type="synonym">Aranea bruennichi</name>
    <dbReference type="NCBI Taxonomy" id="94029"/>
    <lineage>
        <taxon>Eukaryota</taxon>
        <taxon>Metazoa</taxon>
        <taxon>Ecdysozoa</taxon>
        <taxon>Arthropoda</taxon>
        <taxon>Chelicerata</taxon>
        <taxon>Arachnida</taxon>
        <taxon>Araneae</taxon>
        <taxon>Araneomorphae</taxon>
        <taxon>Entelegynae</taxon>
        <taxon>Araneoidea</taxon>
        <taxon>Araneidae</taxon>
        <taxon>Argiope</taxon>
    </lineage>
</organism>
<reference evidence="4" key="2">
    <citation type="submission" date="2020-06" db="EMBL/GenBank/DDBJ databases">
        <authorList>
            <person name="Sheffer M."/>
        </authorList>
    </citation>
    <scope>NUCLEOTIDE SEQUENCE</scope>
</reference>
<reference evidence="4" key="1">
    <citation type="journal article" date="2020" name="bioRxiv">
        <title>Chromosome-level reference genome of the European wasp spider Argiope bruennichi: a resource for studies on range expansion and evolutionary adaptation.</title>
        <authorList>
            <person name="Sheffer M.M."/>
            <person name="Hoppe A."/>
            <person name="Krehenwinkel H."/>
            <person name="Uhl G."/>
            <person name="Kuss A.W."/>
            <person name="Jensen L."/>
            <person name="Jensen C."/>
            <person name="Gillespie R.G."/>
            <person name="Hoff K.J."/>
            <person name="Prost S."/>
        </authorList>
    </citation>
    <scope>NUCLEOTIDE SEQUENCE</scope>
</reference>
<evidence type="ECO:0000256" key="2">
    <source>
        <dbReference type="RuleBase" id="RU003767"/>
    </source>
</evidence>
<comment type="similarity">
    <text evidence="2">Belongs to the histone H2A family.</text>
</comment>
<dbReference type="SUPFAM" id="SSF47113">
    <property type="entry name" value="Histone-fold"/>
    <property type="match status" value="1"/>
</dbReference>
<comment type="caution">
    <text evidence="4">The sequence shown here is derived from an EMBL/GenBank/DDBJ whole genome shotgun (WGS) entry which is preliminary data.</text>
</comment>
<keyword evidence="2" id="KW-0238">DNA-binding</keyword>
<dbReference type="InterPro" id="IPR009072">
    <property type="entry name" value="Histone-fold"/>
</dbReference>
<protein>
    <recommendedName>
        <fullName evidence="2">Histone H2A</fullName>
    </recommendedName>
</protein>
<keyword evidence="2" id="KW-0158">Chromosome</keyword>
<accession>A0A8T0EQW5</accession>
<dbReference type="Pfam" id="PF00125">
    <property type="entry name" value="Histone"/>
    <property type="match status" value="1"/>
</dbReference>
<keyword evidence="2" id="KW-0544">Nucleosome core</keyword>
<sequence>MPPKIKNHSKKYEISSPESEELPVFHVDRIHRKLKKKFHGLRLHQDASVYLAAVLEYLTAEVVTLSKKLIVNNKRIMSSHVKQILQTDPELNILLSEVTIPTDW</sequence>
<dbReference type="GO" id="GO:0000786">
    <property type="term" value="C:nucleosome"/>
    <property type="evidence" value="ECO:0007669"/>
    <property type="project" value="UniProtKB-KW"/>
</dbReference>
<dbReference type="Gene3D" id="1.10.20.10">
    <property type="entry name" value="Histone, subunit A"/>
    <property type="match status" value="1"/>
</dbReference>
<dbReference type="GO" id="GO:0030527">
    <property type="term" value="F:structural constituent of chromatin"/>
    <property type="evidence" value="ECO:0007669"/>
    <property type="project" value="InterPro"/>
</dbReference>
<keyword evidence="5" id="KW-1185">Reference proteome</keyword>
<dbReference type="CDD" id="cd00074">
    <property type="entry name" value="HFD_H2A"/>
    <property type="match status" value="1"/>
</dbReference>